<dbReference type="OrthoDB" id="66881at2759"/>
<evidence type="ECO:0000256" key="9">
    <source>
        <dbReference type="ARBA" id="ARBA00022989"/>
    </source>
</evidence>
<evidence type="ECO:0000256" key="15">
    <source>
        <dbReference type="ARBA" id="ARBA00048041"/>
    </source>
</evidence>
<dbReference type="GO" id="GO:0004499">
    <property type="term" value="F:N,N-dimethylaniline monooxygenase activity"/>
    <property type="evidence" value="ECO:0007669"/>
    <property type="project" value="InterPro"/>
</dbReference>
<dbReference type="PIRSF" id="PIRSF000332">
    <property type="entry name" value="FMO"/>
    <property type="match status" value="1"/>
</dbReference>
<keyword evidence="6" id="KW-0256">Endoplasmic reticulum</keyword>
<evidence type="ECO:0000256" key="8">
    <source>
        <dbReference type="ARBA" id="ARBA00022857"/>
    </source>
</evidence>
<dbReference type="InterPro" id="IPR050346">
    <property type="entry name" value="FMO-like"/>
</dbReference>
<dbReference type="PRINTS" id="PR01121">
    <property type="entry name" value="FMOXYGENASE1"/>
</dbReference>
<sequence length="357" mass="40436">MLICVIGAGAAGLTAIKQCLDQQLDVVCFEKTNEIGGLWRFREENIDGVGSVAKNTIMKSSKDVLAYSNFVPPDSFPIFMPNKYVCNYFELYANEFNLLPFIHLNHSVLNVTPNDDYDDTGKWKVTVFNHNENKQFEQIFDGVMVCVGHHSKPHIPIFPGQEKFKGKIMHFQSYKTSHGFEGKIAVVVGIDNSGTDAAVELISVCKQVYLATRSGGWIFPLLRRNGMPIDILFSRAGKFFFSFLPKRCLEYMLENMANAIFNQKYSALRPKHSILAQSPSTCNYLGICVTNGRVLVRKNIKCFTDNGVIFEGMQNETKCDIVLLATGYDFYFPFLDNSIIPMQDNKVRLFKNMFQPN</sequence>
<dbReference type="GO" id="GO:0050660">
    <property type="term" value="F:flavin adenine dinucleotide binding"/>
    <property type="evidence" value="ECO:0007669"/>
    <property type="project" value="InterPro"/>
</dbReference>
<dbReference type="InterPro" id="IPR000960">
    <property type="entry name" value="Flavin_mOase"/>
</dbReference>
<evidence type="ECO:0000256" key="18">
    <source>
        <dbReference type="RuleBase" id="RU361177"/>
    </source>
</evidence>
<dbReference type="Proteomes" id="UP000288716">
    <property type="component" value="Unassembled WGS sequence"/>
</dbReference>
<dbReference type="PRINTS" id="PR00370">
    <property type="entry name" value="FMOXYGENASE"/>
</dbReference>
<evidence type="ECO:0000313" key="20">
    <source>
        <dbReference type="Proteomes" id="UP000288716"/>
    </source>
</evidence>
<keyword evidence="11 18" id="KW-0503">Monooxygenase</keyword>
<dbReference type="VEuPathDB" id="VectorBase:LDEU011289"/>
<dbReference type="Pfam" id="PF00743">
    <property type="entry name" value="FMO-like"/>
    <property type="match status" value="1"/>
</dbReference>
<evidence type="ECO:0000256" key="13">
    <source>
        <dbReference type="ARBA" id="ARBA00045957"/>
    </source>
</evidence>
<comment type="catalytic activity">
    <reaction evidence="14">
        <text>hypotaurine + NADH + O2 + H(+) = taurine + NAD(+) + H2O</text>
        <dbReference type="Rhea" id="RHEA:74111"/>
        <dbReference type="ChEBI" id="CHEBI:15377"/>
        <dbReference type="ChEBI" id="CHEBI:15378"/>
        <dbReference type="ChEBI" id="CHEBI:15379"/>
        <dbReference type="ChEBI" id="CHEBI:57540"/>
        <dbReference type="ChEBI" id="CHEBI:57853"/>
        <dbReference type="ChEBI" id="CHEBI:57945"/>
        <dbReference type="ChEBI" id="CHEBI:507393"/>
        <dbReference type="EC" id="1.14.13.8"/>
    </reaction>
    <physiologicalReaction direction="left-to-right" evidence="14">
        <dbReference type="Rhea" id="RHEA:74112"/>
    </physiologicalReaction>
</comment>
<dbReference type="SUPFAM" id="SSF51905">
    <property type="entry name" value="FAD/NAD(P)-binding domain"/>
    <property type="match status" value="1"/>
</dbReference>
<dbReference type="Gene3D" id="3.50.50.60">
    <property type="entry name" value="FAD/NAD(P)-binding domain"/>
    <property type="match status" value="1"/>
</dbReference>
<comment type="cofactor">
    <cofactor evidence="1 18">
        <name>FAD</name>
        <dbReference type="ChEBI" id="CHEBI:57692"/>
    </cofactor>
</comment>
<accession>A0A443RZT1</accession>
<keyword evidence="8" id="KW-0521">NADP</keyword>
<dbReference type="InterPro" id="IPR002253">
    <property type="entry name" value="Flavin_mOase_1"/>
</dbReference>
<dbReference type="InterPro" id="IPR036188">
    <property type="entry name" value="FAD/NAD-bd_sf"/>
</dbReference>
<gene>
    <name evidence="19" type="ORF">B4U80_02242</name>
</gene>
<comment type="catalytic activity">
    <reaction evidence="16">
        <text>trimethylamine + NADPH + O2 = trimethylamine N-oxide + NADP(+) + H2O</text>
        <dbReference type="Rhea" id="RHEA:31979"/>
        <dbReference type="ChEBI" id="CHEBI:15377"/>
        <dbReference type="ChEBI" id="CHEBI:15379"/>
        <dbReference type="ChEBI" id="CHEBI:15724"/>
        <dbReference type="ChEBI" id="CHEBI:57783"/>
        <dbReference type="ChEBI" id="CHEBI:58349"/>
        <dbReference type="ChEBI" id="CHEBI:58389"/>
        <dbReference type="EC" id="1.14.13.148"/>
    </reaction>
    <physiologicalReaction direction="left-to-right" evidence="16">
        <dbReference type="Rhea" id="RHEA:31980"/>
    </physiologicalReaction>
</comment>
<keyword evidence="9" id="KW-1133">Transmembrane helix</keyword>
<reference evidence="19 20" key="1">
    <citation type="journal article" date="2018" name="Gigascience">
        <title>Genomes of trombidid mites reveal novel predicted allergens and laterally-transferred genes associated with secondary metabolism.</title>
        <authorList>
            <person name="Dong X."/>
            <person name="Chaisiri K."/>
            <person name="Xia D."/>
            <person name="Armstrong S.D."/>
            <person name="Fang Y."/>
            <person name="Donnelly M.J."/>
            <person name="Kadowaki T."/>
            <person name="McGarry J.W."/>
            <person name="Darby A.C."/>
            <person name="Makepeace B.L."/>
        </authorList>
    </citation>
    <scope>NUCLEOTIDE SEQUENCE [LARGE SCALE GENOMIC DNA]</scope>
    <source>
        <strain evidence="19">UoL-UT</strain>
    </source>
</reference>
<evidence type="ECO:0000256" key="5">
    <source>
        <dbReference type="ARBA" id="ARBA00022692"/>
    </source>
</evidence>
<dbReference type="EC" id="1.-.-.-" evidence="18"/>
<dbReference type="GO" id="GO:0034899">
    <property type="term" value="F:trimethylamine monooxygenase activity"/>
    <property type="evidence" value="ECO:0007669"/>
    <property type="project" value="UniProtKB-EC"/>
</dbReference>
<evidence type="ECO:0000256" key="10">
    <source>
        <dbReference type="ARBA" id="ARBA00023002"/>
    </source>
</evidence>
<evidence type="ECO:0000256" key="12">
    <source>
        <dbReference type="ARBA" id="ARBA00023136"/>
    </source>
</evidence>
<name>A0A443RZT1_9ACAR</name>
<keyword evidence="4 18" id="KW-0285">Flavoprotein</keyword>
<organism evidence="19 20">
    <name type="scientific">Leptotrombidium deliense</name>
    <dbReference type="NCBI Taxonomy" id="299467"/>
    <lineage>
        <taxon>Eukaryota</taxon>
        <taxon>Metazoa</taxon>
        <taxon>Ecdysozoa</taxon>
        <taxon>Arthropoda</taxon>
        <taxon>Chelicerata</taxon>
        <taxon>Arachnida</taxon>
        <taxon>Acari</taxon>
        <taxon>Acariformes</taxon>
        <taxon>Trombidiformes</taxon>
        <taxon>Prostigmata</taxon>
        <taxon>Anystina</taxon>
        <taxon>Parasitengona</taxon>
        <taxon>Trombiculoidea</taxon>
        <taxon>Trombiculidae</taxon>
        <taxon>Leptotrombidium</taxon>
    </lineage>
</organism>
<keyword evidence="20" id="KW-1185">Reference proteome</keyword>
<evidence type="ECO:0000256" key="6">
    <source>
        <dbReference type="ARBA" id="ARBA00022824"/>
    </source>
</evidence>
<dbReference type="GO" id="GO:0050661">
    <property type="term" value="F:NADP binding"/>
    <property type="evidence" value="ECO:0007669"/>
    <property type="project" value="InterPro"/>
</dbReference>
<evidence type="ECO:0000256" key="7">
    <source>
        <dbReference type="ARBA" id="ARBA00022827"/>
    </source>
</evidence>
<evidence type="ECO:0000256" key="16">
    <source>
        <dbReference type="ARBA" id="ARBA00048088"/>
    </source>
</evidence>
<comment type="caution">
    <text evidence="19">The sequence shown here is derived from an EMBL/GenBank/DDBJ whole genome shotgun (WGS) entry which is preliminary data.</text>
</comment>
<keyword evidence="12" id="KW-0472">Membrane</keyword>
<evidence type="ECO:0000256" key="1">
    <source>
        <dbReference type="ARBA" id="ARBA00001974"/>
    </source>
</evidence>
<evidence type="ECO:0000256" key="2">
    <source>
        <dbReference type="ARBA" id="ARBA00004389"/>
    </source>
</evidence>
<keyword evidence="5" id="KW-0812">Transmembrane</keyword>
<proteinExistence type="inferred from homology"/>
<dbReference type="GO" id="GO:0047822">
    <property type="term" value="F:hypotaurine monooxygenase activity"/>
    <property type="evidence" value="ECO:0007669"/>
    <property type="project" value="RHEA"/>
</dbReference>
<evidence type="ECO:0000313" key="19">
    <source>
        <dbReference type="EMBL" id="RWS20751.1"/>
    </source>
</evidence>
<evidence type="ECO:0000256" key="3">
    <source>
        <dbReference type="ARBA" id="ARBA00009183"/>
    </source>
</evidence>
<comment type="similarity">
    <text evidence="3 18">Belongs to the FMO family.</text>
</comment>
<evidence type="ECO:0000256" key="14">
    <source>
        <dbReference type="ARBA" id="ARBA00047338"/>
    </source>
</evidence>
<comment type="catalytic activity">
    <reaction evidence="17">
        <text>N,N-dimethylaniline + NADPH + O2 + H(+) = N,N-dimethylaniline N-oxide + NADP(+) + H2O</text>
        <dbReference type="Rhea" id="RHEA:24468"/>
        <dbReference type="ChEBI" id="CHEBI:15377"/>
        <dbReference type="ChEBI" id="CHEBI:15378"/>
        <dbReference type="ChEBI" id="CHEBI:15379"/>
        <dbReference type="ChEBI" id="CHEBI:16269"/>
        <dbReference type="ChEBI" id="CHEBI:17735"/>
        <dbReference type="ChEBI" id="CHEBI:57783"/>
        <dbReference type="ChEBI" id="CHEBI:58349"/>
        <dbReference type="EC" id="1.14.13.8"/>
    </reaction>
    <physiologicalReaction direction="left-to-right" evidence="17">
        <dbReference type="Rhea" id="RHEA:24469"/>
    </physiologicalReaction>
</comment>
<dbReference type="FunFam" id="3.50.50.60:FF:000159">
    <property type="entry name" value="Dimethylaniline monooxygenase [N-oxide-forming]"/>
    <property type="match status" value="1"/>
</dbReference>
<dbReference type="EMBL" id="NCKV01015699">
    <property type="protein sequence ID" value="RWS20751.1"/>
    <property type="molecule type" value="Genomic_DNA"/>
</dbReference>
<dbReference type="InterPro" id="IPR020946">
    <property type="entry name" value="Flavin_mOase-like"/>
</dbReference>
<comment type="function">
    <text evidence="13">Broad spectrum monooxygenase that catalyzes the oxygenation of a wide variety of nitrogen- and sulfur-containing compounds including xenobiotics. Catalyzes the S-oxygenation of hypotaurine to produce taurine, an organic osmolyte involved in cell volume regulation as well as a variety of cytoprotective and developmental processes. In vitro, catalyzes the N-oxygenation of trimethylamine (TMA) to produce trimethylamine N-oxide (TMAO) and could therefore participate to the detoxification of this compound that is generated by the action of gut microbiota from dietary precursors such as choline, choline containing compounds, betaine or L-carnitine.</text>
</comment>
<dbReference type="AlphaFoldDB" id="A0A443RZT1"/>
<comment type="subcellular location">
    <subcellularLocation>
        <location evidence="2">Endoplasmic reticulum membrane</location>
        <topology evidence="2">Single-pass membrane protein</topology>
    </subcellularLocation>
</comment>
<dbReference type="STRING" id="299467.A0A443RZT1"/>
<keyword evidence="7 18" id="KW-0274">FAD</keyword>
<evidence type="ECO:0000256" key="4">
    <source>
        <dbReference type="ARBA" id="ARBA00022630"/>
    </source>
</evidence>
<comment type="catalytic activity">
    <reaction evidence="15">
        <text>hypotaurine + NADPH + O2 + H(+) = taurine + NADP(+) + H2O</text>
        <dbReference type="Rhea" id="RHEA:69819"/>
        <dbReference type="ChEBI" id="CHEBI:15377"/>
        <dbReference type="ChEBI" id="CHEBI:15378"/>
        <dbReference type="ChEBI" id="CHEBI:15379"/>
        <dbReference type="ChEBI" id="CHEBI:57783"/>
        <dbReference type="ChEBI" id="CHEBI:57853"/>
        <dbReference type="ChEBI" id="CHEBI:58349"/>
        <dbReference type="ChEBI" id="CHEBI:507393"/>
        <dbReference type="EC" id="1.14.13.8"/>
    </reaction>
    <physiologicalReaction direction="left-to-right" evidence="15">
        <dbReference type="Rhea" id="RHEA:69820"/>
    </physiologicalReaction>
</comment>
<evidence type="ECO:0000256" key="11">
    <source>
        <dbReference type="ARBA" id="ARBA00023033"/>
    </source>
</evidence>
<evidence type="ECO:0000256" key="17">
    <source>
        <dbReference type="ARBA" id="ARBA00049443"/>
    </source>
</evidence>
<keyword evidence="10 18" id="KW-0560">Oxidoreductase</keyword>
<dbReference type="PANTHER" id="PTHR23023">
    <property type="entry name" value="DIMETHYLANILINE MONOOXYGENASE"/>
    <property type="match status" value="1"/>
</dbReference>
<dbReference type="GO" id="GO:0005789">
    <property type="term" value="C:endoplasmic reticulum membrane"/>
    <property type="evidence" value="ECO:0007669"/>
    <property type="project" value="UniProtKB-SubCell"/>
</dbReference>
<protein>
    <recommendedName>
        <fullName evidence="18">Flavin-containing monooxygenase</fullName>
        <ecNumber evidence="18">1.-.-.-</ecNumber>
    </recommendedName>
</protein>